<dbReference type="CDD" id="cd17321">
    <property type="entry name" value="MFS_MMR_MDR_like"/>
    <property type="match status" value="1"/>
</dbReference>
<reference evidence="7 8" key="1">
    <citation type="submission" date="2016-10" db="EMBL/GenBank/DDBJ databases">
        <authorList>
            <person name="Varghese N."/>
            <person name="Submissions S."/>
        </authorList>
    </citation>
    <scope>NUCLEOTIDE SEQUENCE [LARGE SCALE GENOMIC DNA]</scope>
    <source>
        <strain evidence="7 8">UNC380MFSha3.1</strain>
    </source>
</reference>
<name>A0A7Z7D0E6_9MICO</name>
<feature type="transmembrane region" description="Helical" evidence="5">
    <location>
        <begin position="202"/>
        <end position="224"/>
    </location>
</feature>
<evidence type="ECO:0000256" key="2">
    <source>
        <dbReference type="ARBA" id="ARBA00022692"/>
    </source>
</evidence>
<dbReference type="Gene3D" id="1.20.1250.20">
    <property type="entry name" value="MFS general substrate transporter like domains"/>
    <property type="match status" value="1"/>
</dbReference>
<sequence length="484" mass="49783">MEDGANPRRWKAFGVCVAGAALSVLDLTKVNVAVPSLETRLGASPVELQLVIAAYAVAFGLVLVPSGRLGDLGARKPLFLIGLVLFGAASLLCGLAPSASALVSFRALQGVAAGILMPQVIGFIQHLFPPAERGRAFGLFGGITGFLTALGPVLGGVLIELGGTQLGWRMTFWINVPLLLALLPFAATLLPRTAPTVAHRMTIDVVGVMLFGASVTLLMIPFVLTSGRGGDDSARWWALLGCAVALVAFLCWERSYSARGNDPLIDLSLLRIETYRYSLLVGSIYYAGMPAVFIVVTLFLQQGLGVPAGLAGLAVVPFPLASALAAVGIARLLPTWSRELVWAGLGIATGGFLLVLAASSALPAGSVTWGMSAALALAGIGGGIVAAANQTRMLQHVPIARGGVAGAFGQVGQRTGTAIGVAAVVSSYFSTLAGIDDGSRLEGYRSAVSGGLAVAVGFFAVALAVSLLDRQRSPEQRRGTTPEV</sequence>
<dbReference type="InterPro" id="IPR036259">
    <property type="entry name" value="MFS_trans_sf"/>
</dbReference>
<feature type="transmembrane region" description="Helical" evidence="5">
    <location>
        <begin position="48"/>
        <end position="66"/>
    </location>
</feature>
<dbReference type="PROSITE" id="PS50850">
    <property type="entry name" value="MFS"/>
    <property type="match status" value="1"/>
</dbReference>
<accession>A0A7Z7D0E6</accession>
<feature type="transmembrane region" description="Helical" evidence="5">
    <location>
        <begin position="368"/>
        <end position="388"/>
    </location>
</feature>
<feature type="transmembrane region" description="Helical" evidence="5">
    <location>
        <begin position="306"/>
        <end position="333"/>
    </location>
</feature>
<gene>
    <name evidence="7" type="ORF">SAMN04487751_2370</name>
</gene>
<evidence type="ECO:0000313" key="8">
    <source>
        <dbReference type="Proteomes" id="UP000198702"/>
    </source>
</evidence>
<dbReference type="PANTHER" id="PTHR42718:SF39">
    <property type="entry name" value="ACTINORHODIN TRANSPORTER-RELATED"/>
    <property type="match status" value="1"/>
</dbReference>
<evidence type="ECO:0000256" key="4">
    <source>
        <dbReference type="ARBA" id="ARBA00023136"/>
    </source>
</evidence>
<keyword evidence="4 5" id="KW-0472">Membrane</keyword>
<dbReference type="GO" id="GO:0022857">
    <property type="term" value="F:transmembrane transporter activity"/>
    <property type="evidence" value="ECO:0007669"/>
    <property type="project" value="InterPro"/>
</dbReference>
<feature type="transmembrane region" description="Helical" evidence="5">
    <location>
        <begin position="103"/>
        <end position="124"/>
    </location>
</feature>
<organism evidence="7 8">
    <name type="scientific">Microbacterium saccharophilum</name>
    <dbReference type="NCBI Taxonomy" id="1213358"/>
    <lineage>
        <taxon>Bacteria</taxon>
        <taxon>Bacillati</taxon>
        <taxon>Actinomycetota</taxon>
        <taxon>Actinomycetes</taxon>
        <taxon>Micrococcales</taxon>
        <taxon>Microbacteriaceae</taxon>
        <taxon>Microbacterium</taxon>
    </lineage>
</organism>
<feature type="transmembrane region" description="Helical" evidence="5">
    <location>
        <begin position="12"/>
        <end position="28"/>
    </location>
</feature>
<evidence type="ECO:0000256" key="1">
    <source>
        <dbReference type="ARBA" id="ARBA00004651"/>
    </source>
</evidence>
<dbReference type="PANTHER" id="PTHR42718">
    <property type="entry name" value="MAJOR FACILITATOR SUPERFAMILY MULTIDRUG TRANSPORTER MFSC"/>
    <property type="match status" value="1"/>
</dbReference>
<feature type="transmembrane region" description="Helical" evidence="5">
    <location>
        <begin position="136"/>
        <end position="159"/>
    </location>
</feature>
<dbReference type="AlphaFoldDB" id="A0A7Z7D0E6"/>
<feature type="transmembrane region" description="Helical" evidence="5">
    <location>
        <begin position="277"/>
        <end position="300"/>
    </location>
</feature>
<evidence type="ECO:0000313" key="7">
    <source>
        <dbReference type="EMBL" id="SFI60951.1"/>
    </source>
</evidence>
<feature type="transmembrane region" description="Helical" evidence="5">
    <location>
        <begin position="340"/>
        <end position="362"/>
    </location>
</feature>
<keyword evidence="3 5" id="KW-1133">Transmembrane helix</keyword>
<comment type="subcellular location">
    <subcellularLocation>
        <location evidence="1">Cell membrane</location>
        <topology evidence="1">Multi-pass membrane protein</topology>
    </subcellularLocation>
</comment>
<protein>
    <submittedName>
        <fullName evidence="7">Major Facilitator Superfamily protein</fullName>
    </submittedName>
</protein>
<dbReference type="InterPro" id="IPR011701">
    <property type="entry name" value="MFS"/>
</dbReference>
<feature type="transmembrane region" description="Helical" evidence="5">
    <location>
        <begin position="78"/>
        <end position="97"/>
    </location>
</feature>
<comment type="caution">
    <text evidence="7">The sequence shown here is derived from an EMBL/GenBank/DDBJ whole genome shotgun (WGS) entry which is preliminary data.</text>
</comment>
<evidence type="ECO:0000256" key="3">
    <source>
        <dbReference type="ARBA" id="ARBA00022989"/>
    </source>
</evidence>
<keyword evidence="2 5" id="KW-0812">Transmembrane</keyword>
<feature type="transmembrane region" description="Helical" evidence="5">
    <location>
        <begin position="171"/>
        <end position="190"/>
    </location>
</feature>
<feature type="transmembrane region" description="Helical" evidence="5">
    <location>
        <begin position="236"/>
        <end position="256"/>
    </location>
</feature>
<feature type="transmembrane region" description="Helical" evidence="5">
    <location>
        <begin position="447"/>
        <end position="468"/>
    </location>
</feature>
<dbReference type="Pfam" id="PF07690">
    <property type="entry name" value="MFS_1"/>
    <property type="match status" value="1"/>
</dbReference>
<evidence type="ECO:0000256" key="5">
    <source>
        <dbReference type="SAM" id="Phobius"/>
    </source>
</evidence>
<dbReference type="GO" id="GO:0005886">
    <property type="term" value="C:plasma membrane"/>
    <property type="evidence" value="ECO:0007669"/>
    <property type="project" value="UniProtKB-SubCell"/>
</dbReference>
<feature type="transmembrane region" description="Helical" evidence="5">
    <location>
        <begin position="417"/>
        <end position="435"/>
    </location>
</feature>
<dbReference type="SUPFAM" id="SSF103473">
    <property type="entry name" value="MFS general substrate transporter"/>
    <property type="match status" value="1"/>
</dbReference>
<feature type="domain" description="Major facilitator superfamily (MFS) profile" evidence="6">
    <location>
        <begin position="12"/>
        <end position="474"/>
    </location>
</feature>
<dbReference type="InterPro" id="IPR020846">
    <property type="entry name" value="MFS_dom"/>
</dbReference>
<evidence type="ECO:0000259" key="6">
    <source>
        <dbReference type="PROSITE" id="PS50850"/>
    </source>
</evidence>
<dbReference type="Gene3D" id="1.20.1720.10">
    <property type="entry name" value="Multidrug resistance protein D"/>
    <property type="match status" value="1"/>
</dbReference>
<dbReference type="EMBL" id="FOQZ01000003">
    <property type="protein sequence ID" value="SFI60951.1"/>
    <property type="molecule type" value="Genomic_DNA"/>
</dbReference>
<proteinExistence type="predicted"/>
<dbReference type="RefSeq" id="WP_028496711.1">
    <property type="nucleotide sequence ID" value="NZ_FOQZ01000003.1"/>
</dbReference>
<dbReference type="Proteomes" id="UP000198702">
    <property type="component" value="Unassembled WGS sequence"/>
</dbReference>